<gene>
    <name evidence="2" type="ORF">F5050DRAFT_1811164</name>
</gene>
<sequence>MAGLVAKLTLSFPEQFYRLAFFISLTVLYVSAVWFYFNRYKMFAKVCVLLASDVPARLWLESPGFGLEALGFGLEKTKPGPSGTAPAWPGLALAQAGAFRYYL</sequence>
<dbReference type="Proteomes" id="UP001163828">
    <property type="component" value="Unassembled WGS sequence"/>
</dbReference>
<keyword evidence="1" id="KW-0472">Membrane</keyword>
<organism evidence="2 3">
    <name type="scientific">Lentinula boryana</name>
    <dbReference type="NCBI Taxonomy" id="40481"/>
    <lineage>
        <taxon>Eukaryota</taxon>
        <taxon>Fungi</taxon>
        <taxon>Dikarya</taxon>
        <taxon>Basidiomycota</taxon>
        <taxon>Agaricomycotina</taxon>
        <taxon>Agaricomycetes</taxon>
        <taxon>Agaricomycetidae</taxon>
        <taxon>Agaricales</taxon>
        <taxon>Marasmiineae</taxon>
        <taxon>Omphalotaceae</taxon>
        <taxon>Lentinula</taxon>
    </lineage>
</organism>
<feature type="transmembrane region" description="Helical" evidence="1">
    <location>
        <begin position="16"/>
        <end position="37"/>
    </location>
</feature>
<dbReference type="EMBL" id="MU790825">
    <property type="protein sequence ID" value="KAJ3992761.1"/>
    <property type="molecule type" value="Genomic_DNA"/>
</dbReference>
<keyword evidence="3" id="KW-1185">Reference proteome</keyword>
<keyword evidence="1" id="KW-1133">Transmembrane helix</keyword>
<accession>A0ABQ8Q4T9</accession>
<proteinExistence type="predicted"/>
<evidence type="ECO:0000313" key="3">
    <source>
        <dbReference type="Proteomes" id="UP001163828"/>
    </source>
</evidence>
<evidence type="ECO:0000313" key="2">
    <source>
        <dbReference type="EMBL" id="KAJ3992761.1"/>
    </source>
</evidence>
<name>A0ABQ8Q4T9_9AGAR</name>
<reference evidence="2" key="1">
    <citation type="submission" date="2022-08" db="EMBL/GenBank/DDBJ databases">
        <authorList>
            <consortium name="DOE Joint Genome Institute"/>
            <person name="Min B."/>
            <person name="Riley R."/>
            <person name="Sierra-Patev S."/>
            <person name="Naranjo-Ortiz M."/>
            <person name="Looney B."/>
            <person name="Konkel Z."/>
            <person name="Slot J.C."/>
            <person name="Sakamoto Y."/>
            <person name="Steenwyk J.L."/>
            <person name="Rokas A."/>
            <person name="Carro J."/>
            <person name="Camarero S."/>
            <person name="Ferreira P."/>
            <person name="Molpeceres G."/>
            <person name="Ruiz-Duenas F.J."/>
            <person name="Serrano A."/>
            <person name="Henrissat B."/>
            <person name="Drula E."/>
            <person name="Hughes K.W."/>
            <person name="Mata J.L."/>
            <person name="Ishikawa N.K."/>
            <person name="Vargas-Isla R."/>
            <person name="Ushijima S."/>
            <person name="Smith C.A."/>
            <person name="Ahrendt S."/>
            <person name="Andreopoulos W."/>
            <person name="He G."/>
            <person name="Labutti K."/>
            <person name="Lipzen A."/>
            <person name="Ng V."/>
            <person name="Sandor L."/>
            <person name="Barry K."/>
            <person name="Martinez A.T."/>
            <person name="Xiao Y."/>
            <person name="Gibbons J.G."/>
            <person name="Terashima K."/>
            <person name="Hibbett D.S."/>
            <person name="Grigoriev I.V."/>
        </authorList>
    </citation>
    <scope>NUCLEOTIDE SEQUENCE</scope>
    <source>
        <strain evidence="2">TFB10827</strain>
    </source>
</reference>
<protein>
    <submittedName>
        <fullName evidence="2">Uncharacterized protein</fullName>
    </submittedName>
</protein>
<evidence type="ECO:0000256" key="1">
    <source>
        <dbReference type="SAM" id="Phobius"/>
    </source>
</evidence>
<comment type="caution">
    <text evidence="2">The sequence shown here is derived from an EMBL/GenBank/DDBJ whole genome shotgun (WGS) entry which is preliminary data.</text>
</comment>
<keyword evidence="1" id="KW-0812">Transmembrane</keyword>